<accession>A0A9X2B715</accession>
<organism evidence="1 2">
    <name type="scientific">Paenibacillus mangrovi</name>
    <dbReference type="NCBI Taxonomy" id="2931978"/>
    <lineage>
        <taxon>Bacteria</taxon>
        <taxon>Bacillati</taxon>
        <taxon>Bacillota</taxon>
        <taxon>Bacilli</taxon>
        <taxon>Bacillales</taxon>
        <taxon>Paenibacillaceae</taxon>
        <taxon>Paenibacillus</taxon>
    </lineage>
</organism>
<protein>
    <submittedName>
        <fullName evidence="1">Uncharacterized protein</fullName>
    </submittedName>
</protein>
<sequence length="643" mass="72938">MGKPFYDLQEQKERADHILRLLVRYHLQDFDANGNYCGPDNITGLRERLWFAYSFLAEGSKEACLTGNNIIEACRYDFCHFSPKIAIQIVIKYDERLTDGARNKLYGYLEDTIEESASDEMDFVGVNDNFPCMSTFIALIGGKLLSRPHLMEIGAKRLKQLKGVLIRRGFVSEFNSPTYTGIQLEALAELANHVEDEELRRIALQCEERLWADQLTRLHLTTSQVAGPYSRAYTADSIGHTQHFAIYAVLGDLLPVNPLNTLFSTRDAEPGYVIHHNMAFLHVSVASMMNTIYHCPEELVHHALNKTYPYEVSGTAEFSSSSDEHSWESPKDPLLAEDMVEYPAGVGSNTTYMTENYALGTSTHEFHNGVQTDSFHLLLRRDPRKKTSFRNSRAIYTKYVINDKKPGQSNDYERMSITSPDNSLWDEGRKLAFQHKQTAMVLYKPKRFGRLQVTSLKLSILIPCQYSEPDGIWLGERRLEELTGESLEPCPVFVKDGAVYMAFHPLLLTNHGRRAAVKVERVNGFLMLSFYNYEGEARDFDPKTFVLTGNGFVVQVSSEQEAGGFEAFRVASSKARILDETHSSAHSRRTVLRRTTFELEGAKLSCEYSPISEGIRYIEVNGRIPANEKLAITGYDVSRLPFI</sequence>
<evidence type="ECO:0000313" key="1">
    <source>
        <dbReference type="EMBL" id="MCJ8014447.1"/>
    </source>
</evidence>
<dbReference type="EMBL" id="JALIRP010000011">
    <property type="protein sequence ID" value="MCJ8014447.1"/>
    <property type="molecule type" value="Genomic_DNA"/>
</dbReference>
<dbReference type="AlphaFoldDB" id="A0A9X2B715"/>
<dbReference type="RefSeq" id="WP_244729109.1">
    <property type="nucleotide sequence ID" value="NZ_JALIRP010000011.1"/>
</dbReference>
<evidence type="ECO:0000313" key="2">
    <source>
        <dbReference type="Proteomes" id="UP001139347"/>
    </source>
</evidence>
<comment type="caution">
    <text evidence="1">The sequence shown here is derived from an EMBL/GenBank/DDBJ whole genome shotgun (WGS) entry which is preliminary data.</text>
</comment>
<name>A0A9X2B715_9BACL</name>
<reference evidence="1" key="1">
    <citation type="submission" date="2022-04" db="EMBL/GenBank/DDBJ databases">
        <title>Paenibacillus mangrovi sp. nov., a novel endophytic bacterium isolated from bark of Kandelia candel.</title>
        <authorList>
            <person name="Tuo L."/>
        </authorList>
    </citation>
    <scope>NUCLEOTIDE SEQUENCE</scope>
    <source>
        <strain evidence="1">KQZ6P-2</strain>
    </source>
</reference>
<keyword evidence="2" id="KW-1185">Reference proteome</keyword>
<dbReference type="Proteomes" id="UP001139347">
    <property type="component" value="Unassembled WGS sequence"/>
</dbReference>
<gene>
    <name evidence="1" type="ORF">MUG84_22360</name>
</gene>
<proteinExistence type="predicted"/>